<comment type="subcellular location">
    <subcellularLocation>
        <location evidence="1">Nucleus</location>
    </subcellularLocation>
</comment>
<dbReference type="InterPro" id="IPR012340">
    <property type="entry name" value="NA-bd_OB-fold"/>
</dbReference>
<dbReference type="PANTHER" id="PTHR10917">
    <property type="entry name" value="DNA-DIRECTED RNA POLYMERASES I, II, AND III SUBUNIT RPABC3"/>
    <property type="match status" value="1"/>
</dbReference>
<evidence type="ECO:0000256" key="5">
    <source>
        <dbReference type="PIRNR" id="PIRNR000779"/>
    </source>
</evidence>
<reference evidence="6 7" key="1">
    <citation type="journal article" date="2014" name="Genome Biol. Evol.">
        <title>The genome of the myxosporean Thelohanellus kitauei shows adaptations to nutrient acquisition within its fish host.</title>
        <authorList>
            <person name="Yang Y."/>
            <person name="Xiong J."/>
            <person name="Zhou Z."/>
            <person name="Huo F."/>
            <person name="Miao W."/>
            <person name="Ran C."/>
            <person name="Liu Y."/>
            <person name="Zhang J."/>
            <person name="Feng J."/>
            <person name="Wang M."/>
            <person name="Wang M."/>
            <person name="Wang L."/>
            <person name="Yao B."/>
        </authorList>
    </citation>
    <scope>NUCLEOTIDE SEQUENCE [LARGE SCALE GENOMIC DNA]</scope>
    <source>
        <strain evidence="6">Wuqing</strain>
    </source>
</reference>
<dbReference type="InterPro" id="IPR005570">
    <property type="entry name" value="RPABC3"/>
</dbReference>
<dbReference type="GO" id="GO:0005666">
    <property type="term" value="C:RNA polymerase III complex"/>
    <property type="evidence" value="ECO:0007669"/>
    <property type="project" value="TreeGrafter"/>
</dbReference>
<accession>A0A0C2MG64</accession>
<dbReference type="EMBL" id="JWZT01005525">
    <property type="protein sequence ID" value="KII60671.1"/>
    <property type="molecule type" value="Genomic_DNA"/>
</dbReference>
<dbReference type="PANTHER" id="PTHR10917:SF0">
    <property type="entry name" value="DNA-DIRECTED RNA POLYMERASES I, II, AND III SUBUNIT RPABC3"/>
    <property type="match status" value="1"/>
</dbReference>
<keyword evidence="7" id="KW-1185">Reference proteome</keyword>
<dbReference type="SUPFAM" id="SSF50249">
    <property type="entry name" value="Nucleic acid-binding proteins"/>
    <property type="match status" value="1"/>
</dbReference>
<evidence type="ECO:0000313" key="7">
    <source>
        <dbReference type="Proteomes" id="UP000031668"/>
    </source>
</evidence>
<comment type="caution">
    <text evidence="6">The sequence shown here is derived from an EMBL/GenBank/DDBJ whole genome shotgun (WGS) entry which is preliminary data.</text>
</comment>
<dbReference type="OMA" id="IKQYEYV"/>
<dbReference type="Proteomes" id="UP000031668">
    <property type="component" value="Unassembled WGS sequence"/>
</dbReference>
<dbReference type="Pfam" id="PF03870">
    <property type="entry name" value="RNA_pol_Rpb8"/>
    <property type="match status" value="1"/>
</dbReference>
<dbReference type="GO" id="GO:0003899">
    <property type="term" value="F:DNA-directed RNA polymerase activity"/>
    <property type="evidence" value="ECO:0007669"/>
    <property type="project" value="UniProtKB-UniRule"/>
</dbReference>
<name>A0A0C2MG64_THEKT</name>
<dbReference type="OrthoDB" id="10249565at2759"/>
<dbReference type="PIRSF" id="PIRSF000779">
    <property type="entry name" value="RNA_pol_Rpb8"/>
    <property type="match status" value="1"/>
</dbReference>
<keyword evidence="3 5" id="KW-0539">Nucleus</keyword>
<evidence type="ECO:0000256" key="4">
    <source>
        <dbReference type="ARBA" id="ARBA00044496"/>
    </source>
</evidence>
<sequence length="148" mass="16797">MAGVLFEDLFIIKVIDPDGKKFEKVSRIHCHSESLRVNLVLDVATHYYSMFSGEKFRLVLASTLNEDGKPASNYYNRLEKLPSYTDHFDYVAHGKVYRVDGKNNENSELLLVYASFGGLLMRLSGHSSALDSIEKGQDIYLLIKKIAF</sequence>
<comment type="function">
    <text evidence="4 5">DNA-dependent RNA polymerase catalyzes the transcription of DNA into RNA using the four ribonucleoside triphosphates as substrates. Common component of RNA polymerases I, II and III which synthesize ribosomal RNA precursors, mRNA precursors and many functional non-coding RNAs, and small RNAs, such as 5S rRNA and tRNAs, respectively.</text>
</comment>
<dbReference type="GO" id="GO:0005665">
    <property type="term" value="C:RNA polymerase II, core complex"/>
    <property type="evidence" value="ECO:0007669"/>
    <property type="project" value="UniProtKB-UniRule"/>
</dbReference>
<dbReference type="Gene3D" id="2.40.50.140">
    <property type="entry name" value="Nucleic acid-binding proteins"/>
    <property type="match status" value="1"/>
</dbReference>
<proteinExistence type="inferred from homology"/>
<organism evidence="6 7">
    <name type="scientific">Thelohanellus kitauei</name>
    <name type="common">Myxosporean</name>
    <dbReference type="NCBI Taxonomy" id="669202"/>
    <lineage>
        <taxon>Eukaryota</taxon>
        <taxon>Metazoa</taxon>
        <taxon>Cnidaria</taxon>
        <taxon>Myxozoa</taxon>
        <taxon>Myxosporea</taxon>
        <taxon>Bivalvulida</taxon>
        <taxon>Platysporina</taxon>
        <taxon>Myxobolidae</taxon>
        <taxon>Thelohanellus</taxon>
    </lineage>
</organism>
<evidence type="ECO:0000256" key="2">
    <source>
        <dbReference type="ARBA" id="ARBA00008912"/>
    </source>
</evidence>
<keyword evidence="6" id="KW-0804">Transcription</keyword>
<dbReference type="GO" id="GO:0006351">
    <property type="term" value="P:DNA-templated transcription"/>
    <property type="evidence" value="ECO:0007669"/>
    <property type="project" value="UniProtKB-UniRule"/>
</dbReference>
<keyword evidence="6" id="KW-0240">DNA-directed RNA polymerase</keyword>
<evidence type="ECO:0000256" key="1">
    <source>
        <dbReference type="ARBA" id="ARBA00004123"/>
    </source>
</evidence>
<dbReference type="AlphaFoldDB" id="A0A0C2MG64"/>
<comment type="similarity">
    <text evidence="2 5">Belongs to the eukaryotic RPB8 RNA polymerase subunit family.</text>
</comment>
<evidence type="ECO:0000256" key="3">
    <source>
        <dbReference type="ARBA" id="ARBA00023242"/>
    </source>
</evidence>
<protein>
    <recommendedName>
        <fullName evidence="5">DNA-directed RNA polymerases I, II, and III subunit RPABC3</fullName>
    </recommendedName>
</protein>
<evidence type="ECO:0000313" key="6">
    <source>
        <dbReference type="EMBL" id="KII60671.1"/>
    </source>
</evidence>
<dbReference type="GO" id="GO:0005736">
    <property type="term" value="C:RNA polymerase I complex"/>
    <property type="evidence" value="ECO:0007669"/>
    <property type="project" value="TreeGrafter"/>
</dbReference>
<gene>
    <name evidence="6" type="ORF">RF11_10536</name>
</gene>
<dbReference type="SMART" id="SM00658">
    <property type="entry name" value="RPOL8c"/>
    <property type="match status" value="1"/>
</dbReference>